<dbReference type="GO" id="GO:0009399">
    <property type="term" value="P:nitrogen fixation"/>
    <property type="evidence" value="ECO:0007669"/>
    <property type="project" value="InterPro"/>
</dbReference>
<dbReference type="AlphaFoldDB" id="A0A2W4R8G3"/>
<dbReference type="GO" id="GO:0030151">
    <property type="term" value="F:molybdenum ion binding"/>
    <property type="evidence" value="ECO:0007669"/>
    <property type="project" value="InterPro"/>
</dbReference>
<name>A0A2W4R8G3_9GAMM</name>
<reference evidence="1 2" key="1">
    <citation type="journal article" date="2018" name="Aquat. Microb. Ecol.">
        <title>Gammaproteobacterial methanotrophs dominate.</title>
        <authorList>
            <person name="Rissanen A.J."/>
            <person name="Saarenheimo J."/>
            <person name="Tiirola M."/>
            <person name="Peura S."/>
            <person name="Aalto S.L."/>
            <person name="Karvinen A."/>
            <person name="Nykanen H."/>
        </authorList>
    </citation>
    <scope>NUCLEOTIDE SEQUENCE [LARGE SCALE GENOMIC DNA]</scope>
    <source>
        <strain evidence="1">AMbin10</strain>
    </source>
</reference>
<organism evidence="1 2">
    <name type="scientific">Candidatus Methylumidiphilus alinenensis</name>
    <dbReference type="NCBI Taxonomy" id="2202197"/>
    <lineage>
        <taxon>Bacteria</taxon>
        <taxon>Pseudomonadati</taxon>
        <taxon>Pseudomonadota</taxon>
        <taxon>Gammaproteobacteria</taxon>
        <taxon>Methylococcales</taxon>
        <taxon>Candidatus Methylumidiphilus</taxon>
    </lineage>
</organism>
<dbReference type="EMBL" id="QJPH01000287">
    <property type="protein sequence ID" value="PZN80192.1"/>
    <property type="molecule type" value="Genomic_DNA"/>
</dbReference>
<dbReference type="Pfam" id="PF04891">
    <property type="entry name" value="NifQ"/>
    <property type="match status" value="1"/>
</dbReference>
<accession>A0A2W4R8G3</accession>
<dbReference type="Proteomes" id="UP000249396">
    <property type="component" value="Unassembled WGS sequence"/>
</dbReference>
<sequence length="194" mass="22379">MNAIPKFALPDREKHYRYFRCHLARLSPNAEWLCRMLASWSVGLGALPDRLGLEAADFHGLQQEFFHSLEIPAIAPSRRQVDFSRMLERDDLIRYLQTRSAYPERAETGWVTSLLVVGCLGDDHLWQDLGLWSRQDLSELIDYNFPQVAAANTGDMKWKKFLYKQLCDAEGIYVCRAPSCEVCVDYPRCFGPEN</sequence>
<comment type="caution">
    <text evidence="1">The sequence shown here is derived from an EMBL/GenBank/DDBJ whole genome shotgun (WGS) entry which is preliminary data.</text>
</comment>
<protein>
    <submittedName>
        <fullName evidence="1">Nitrogen fixation protein NifQ</fullName>
    </submittedName>
</protein>
<evidence type="ECO:0000313" key="1">
    <source>
        <dbReference type="EMBL" id="PZN80192.1"/>
    </source>
</evidence>
<evidence type="ECO:0000313" key="2">
    <source>
        <dbReference type="Proteomes" id="UP000249396"/>
    </source>
</evidence>
<proteinExistence type="predicted"/>
<gene>
    <name evidence="1" type="ORF">DM484_10230</name>
</gene>
<dbReference type="InterPro" id="IPR006975">
    <property type="entry name" value="NifQ"/>
</dbReference>